<protein>
    <submittedName>
        <fullName evidence="2">Uncharacterized protein</fullName>
    </submittedName>
</protein>
<dbReference type="Proteomes" id="UP000641646">
    <property type="component" value="Unassembled WGS sequence"/>
</dbReference>
<keyword evidence="1" id="KW-0472">Membrane</keyword>
<reference evidence="2" key="2">
    <citation type="submission" date="2020-08" db="EMBL/GenBank/DDBJ databases">
        <authorList>
            <person name="Chen M."/>
            <person name="Teng W."/>
            <person name="Zhao L."/>
            <person name="Hu C."/>
            <person name="Zhou Y."/>
            <person name="Han B."/>
            <person name="Song L."/>
            <person name="Shu W."/>
        </authorList>
    </citation>
    <scope>NUCLEOTIDE SEQUENCE</scope>
    <source>
        <strain evidence="2">FACHB-1375</strain>
    </source>
</reference>
<evidence type="ECO:0000313" key="3">
    <source>
        <dbReference type="Proteomes" id="UP000641646"/>
    </source>
</evidence>
<keyword evidence="1" id="KW-1133">Transmembrane helix</keyword>
<organism evidence="2 3">
    <name type="scientific">Aerosakkonema funiforme FACHB-1375</name>
    <dbReference type="NCBI Taxonomy" id="2949571"/>
    <lineage>
        <taxon>Bacteria</taxon>
        <taxon>Bacillati</taxon>
        <taxon>Cyanobacteriota</taxon>
        <taxon>Cyanophyceae</taxon>
        <taxon>Oscillatoriophycideae</taxon>
        <taxon>Aerosakkonematales</taxon>
        <taxon>Aerosakkonemataceae</taxon>
        <taxon>Aerosakkonema</taxon>
    </lineage>
</organism>
<reference evidence="2" key="1">
    <citation type="journal article" date="2015" name="ISME J.">
        <title>Draft Genome Sequence of Streptomyces incarnatus NRRL8089, which Produces the Nucleoside Antibiotic Sinefungin.</title>
        <authorList>
            <person name="Oshima K."/>
            <person name="Hattori M."/>
            <person name="Shimizu H."/>
            <person name="Fukuda K."/>
            <person name="Nemoto M."/>
            <person name="Inagaki K."/>
            <person name="Tamura T."/>
        </authorList>
    </citation>
    <scope>NUCLEOTIDE SEQUENCE</scope>
    <source>
        <strain evidence="2">FACHB-1375</strain>
    </source>
</reference>
<proteinExistence type="predicted"/>
<evidence type="ECO:0000313" key="2">
    <source>
        <dbReference type="EMBL" id="MBD2185644.1"/>
    </source>
</evidence>
<name>A0A926VKX6_9CYAN</name>
<dbReference type="RefSeq" id="WP_190474146.1">
    <property type="nucleotide sequence ID" value="NZ_JACJPW010000133.1"/>
</dbReference>
<gene>
    <name evidence="2" type="ORF">H6G03_32020</name>
</gene>
<feature type="transmembrane region" description="Helical" evidence="1">
    <location>
        <begin position="35"/>
        <end position="58"/>
    </location>
</feature>
<sequence>MYITIGCEMSGLDVFPADEGRCTRMNADELSVQCLFSIFLVETIADFLSVICQMWMFLPQMKADARG</sequence>
<dbReference type="EMBL" id="JACJPW010000133">
    <property type="protein sequence ID" value="MBD2185644.1"/>
    <property type="molecule type" value="Genomic_DNA"/>
</dbReference>
<keyword evidence="1" id="KW-0812">Transmembrane</keyword>
<keyword evidence="3" id="KW-1185">Reference proteome</keyword>
<dbReference type="AlphaFoldDB" id="A0A926VKX6"/>
<evidence type="ECO:0000256" key="1">
    <source>
        <dbReference type="SAM" id="Phobius"/>
    </source>
</evidence>
<accession>A0A926VKX6</accession>
<comment type="caution">
    <text evidence="2">The sequence shown here is derived from an EMBL/GenBank/DDBJ whole genome shotgun (WGS) entry which is preliminary data.</text>
</comment>